<gene>
    <name evidence="1" type="ORF">P280DRAFT_524299</name>
</gene>
<accession>A0A6A6RG98</accession>
<sequence>MSMIWRSRSTASTRRLERVVSSDHNQYVNGIYAYQANYKYGLSVLDISAVAEEDVKDKIQEVAYFDWYPEDNDQDLTPEDTQNSTELGSRAGRVYTSFGSGIVVLKCIERGMFALRVSSRGEI</sequence>
<dbReference type="AlphaFoldDB" id="A0A6A6RG98"/>
<evidence type="ECO:0000313" key="1">
    <source>
        <dbReference type="EMBL" id="KAF2634242.1"/>
    </source>
</evidence>
<evidence type="ECO:0000313" key="2">
    <source>
        <dbReference type="Proteomes" id="UP000799753"/>
    </source>
</evidence>
<dbReference type="PANTHER" id="PTHR38787">
    <property type="entry name" value="REGULATORY P DOMAIN-CONTAINING PROTEIN"/>
    <property type="match status" value="1"/>
</dbReference>
<dbReference type="PANTHER" id="PTHR38787:SF3">
    <property type="entry name" value="REGULATORY P DOMAIN-CONTAINING PROTEIN"/>
    <property type="match status" value="1"/>
</dbReference>
<name>A0A6A6RG98_9PLEO</name>
<organism evidence="1 2">
    <name type="scientific">Massarina eburnea CBS 473.64</name>
    <dbReference type="NCBI Taxonomy" id="1395130"/>
    <lineage>
        <taxon>Eukaryota</taxon>
        <taxon>Fungi</taxon>
        <taxon>Dikarya</taxon>
        <taxon>Ascomycota</taxon>
        <taxon>Pezizomycotina</taxon>
        <taxon>Dothideomycetes</taxon>
        <taxon>Pleosporomycetidae</taxon>
        <taxon>Pleosporales</taxon>
        <taxon>Massarineae</taxon>
        <taxon>Massarinaceae</taxon>
        <taxon>Massarina</taxon>
    </lineage>
</organism>
<protein>
    <submittedName>
        <fullName evidence="1">Uncharacterized protein</fullName>
    </submittedName>
</protein>
<dbReference type="GO" id="GO:0005576">
    <property type="term" value="C:extracellular region"/>
    <property type="evidence" value="ECO:0007669"/>
    <property type="project" value="TreeGrafter"/>
</dbReference>
<keyword evidence="2" id="KW-1185">Reference proteome</keyword>
<proteinExistence type="predicted"/>
<dbReference type="EMBL" id="MU006849">
    <property type="protein sequence ID" value="KAF2634242.1"/>
    <property type="molecule type" value="Genomic_DNA"/>
</dbReference>
<reference evidence="1" key="1">
    <citation type="journal article" date="2020" name="Stud. Mycol.">
        <title>101 Dothideomycetes genomes: a test case for predicting lifestyles and emergence of pathogens.</title>
        <authorList>
            <person name="Haridas S."/>
            <person name="Albert R."/>
            <person name="Binder M."/>
            <person name="Bloem J."/>
            <person name="Labutti K."/>
            <person name="Salamov A."/>
            <person name="Andreopoulos B."/>
            <person name="Baker S."/>
            <person name="Barry K."/>
            <person name="Bills G."/>
            <person name="Bluhm B."/>
            <person name="Cannon C."/>
            <person name="Castanera R."/>
            <person name="Culley D."/>
            <person name="Daum C."/>
            <person name="Ezra D."/>
            <person name="Gonzalez J."/>
            <person name="Henrissat B."/>
            <person name="Kuo A."/>
            <person name="Liang C."/>
            <person name="Lipzen A."/>
            <person name="Lutzoni F."/>
            <person name="Magnuson J."/>
            <person name="Mondo S."/>
            <person name="Nolan M."/>
            <person name="Ohm R."/>
            <person name="Pangilinan J."/>
            <person name="Park H.-J."/>
            <person name="Ramirez L."/>
            <person name="Alfaro M."/>
            <person name="Sun H."/>
            <person name="Tritt A."/>
            <person name="Yoshinaga Y."/>
            <person name="Zwiers L.-H."/>
            <person name="Turgeon B."/>
            <person name="Goodwin S."/>
            <person name="Spatafora J."/>
            <person name="Crous P."/>
            <person name="Grigoriev I."/>
        </authorList>
    </citation>
    <scope>NUCLEOTIDE SEQUENCE</scope>
    <source>
        <strain evidence="1">CBS 473.64</strain>
    </source>
</reference>
<dbReference type="Proteomes" id="UP000799753">
    <property type="component" value="Unassembled WGS sequence"/>
</dbReference>